<dbReference type="GO" id="GO:0016491">
    <property type="term" value="F:oxidoreductase activity"/>
    <property type="evidence" value="ECO:0007669"/>
    <property type="project" value="InterPro"/>
</dbReference>
<sequence>MTTSPLKLPVISTSLDPQSRSRRLADLAAQQFRQLGHHSELIDLSELKLGFFDNHEIFTSQQYQTLHEVVSSADAIAIAAPVYNWSLGASAKNFIEATGATDSDRKAAWFDKVVTFLCAGGLPHSYMAFTELAASMMLDFKCVINPYMVYTTERDWQESGDLTPERAARLAKTSVVHAELAERLSSRSYSSDWEI</sequence>
<dbReference type="STRING" id="1618207.UM93_13925"/>
<dbReference type="PANTHER" id="PTHR30543:SF28">
    <property type="entry name" value="NADPH-DEPENDENT FMN REDUCTASE-LIKE DOMAIN-CONTAINING PROTEIN"/>
    <property type="match status" value="1"/>
</dbReference>
<evidence type="ECO:0000259" key="1">
    <source>
        <dbReference type="Pfam" id="PF03358"/>
    </source>
</evidence>
<accession>A0A0D4C143</accession>
<dbReference type="RefSeq" id="WP_045076138.1">
    <property type="nucleotide sequence ID" value="NZ_CP011005.1"/>
</dbReference>
<dbReference type="SUPFAM" id="SSF52218">
    <property type="entry name" value="Flavoproteins"/>
    <property type="match status" value="1"/>
</dbReference>
<dbReference type="PATRIC" id="fig|1618207.4.peg.2828"/>
<dbReference type="InterPro" id="IPR005025">
    <property type="entry name" value="FMN_Rdtase-like_dom"/>
</dbReference>
<dbReference type="Proteomes" id="UP000061839">
    <property type="component" value="Chromosome"/>
</dbReference>
<proteinExistence type="predicted"/>
<keyword evidence="3" id="KW-1185">Reference proteome</keyword>
<gene>
    <name evidence="2" type="ORF">UM93_13925</name>
</gene>
<evidence type="ECO:0000313" key="2">
    <source>
        <dbReference type="EMBL" id="AJT42313.1"/>
    </source>
</evidence>
<dbReference type="Gene3D" id="3.40.50.360">
    <property type="match status" value="1"/>
</dbReference>
<feature type="domain" description="NADPH-dependent FMN reductase-like" evidence="1">
    <location>
        <begin position="7"/>
        <end position="130"/>
    </location>
</feature>
<dbReference type="GO" id="GO:0005829">
    <property type="term" value="C:cytosol"/>
    <property type="evidence" value="ECO:0007669"/>
    <property type="project" value="TreeGrafter"/>
</dbReference>
<organism evidence="2 3">
    <name type="scientific">Psychromicrobium lacuslunae</name>
    <dbReference type="NCBI Taxonomy" id="1618207"/>
    <lineage>
        <taxon>Bacteria</taxon>
        <taxon>Bacillati</taxon>
        <taxon>Actinomycetota</taxon>
        <taxon>Actinomycetes</taxon>
        <taxon>Micrococcales</taxon>
        <taxon>Micrococcaceae</taxon>
        <taxon>Psychromicrobium</taxon>
    </lineage>
</organism>
<dbReference type="Pfam" id="PF03358">
    <property type="entry name" value="FMN_red"/>
    <property type="match status" value="1"/>
</dbReference>
<dbReference type="EMBL" id="CP011005">
    <property type="protein sequence ID" value="AJT42313.1"/>
    <property type="molecule type" value="Genomic_DNA"/>
</dbReference>
<dbReference type="PANTHER" id="PTHR30543">
    <property type="entry name" value="CHROMATE REDUCTASE"/>
    <property type="match status" value="1"/>
</dbReference>
<evidence type="ECO:0000313" key="3">
    <source>
        <dbReference type="Proteomes" id="UP000061839"/>
    </source>
</evidence>
<dbReference type="InterPro" id="IPR050712">
    <property type="entry name" value="NAD(P)H-dep_reductase"/>
</dbReference>
<dbReference type="GO" id="GO:0010181">
    <property type="term" value="F:FMN binding"/>
    <property type="evidence" value="ECO:0007669"/>
    <property type="project" value="TreeGrafter"/>
</dbReference>
<dbReference type="HOGENOM" id="CLU_055322_1_2_11"/>
<dbReference type="OrthoDB" id="9814010at2"/>
<dbReference type="AlphaFoldDB" id="A0A0D4C143"/>
<dbReference type="KEGG" id="ari:UM93_13925"/>
<dbReference type="InterPro" id="IPR029039">
    <property type="entry name" value="Flavoprotein-like_sf"/>
</dbReference>
<protein>
    <submittedName>
        <fullName evidence="2">NADPH-dependent FMN reductase</fullName>
    </submittedName>
</protein>
<reference evidence="2 3" key="1">
    <citation type="journal article" date="2015" name="Genome Announc.">
        <title>Complete Genome Sequencing of Protease-Producing Novel Arthrobacter sp. Strain IHBB 11108 Using PacBio Single-Molecule Real-Time Sequencing Technology.</title>
        <authorList>
            <person name="Kiran S."/>
            <person name="Swarnkar M.K."/>
            <person name="Pal M."/>
            <person name="Thakur R."/>
            <person name="Tewari R."/>
            <person name="Singh A.K."/>
            <person name="Gulati A."/>
        </authorList>
    </citation>
    <scope>NUCLEOTIDE SEQUENCE [LARGE SCALE GENOMIC DNA]</scope>
    <source>
        <strain evidence="2 3">IHBB 11108</strain>
    </source>
</reference>
<name>A0A0D4C143_9MICC</name>